<name>T0QDP1_SAPDV</name>
<sequence length="184" mass="20522">MLRRGVRRRREADDEEVYLQMPAHKKSLVEFLENMCISSAASPSSPAGTTKADAKARPPSPAAYVAATGPRQFLHPQRVHLDLYTSYLQRRAAPPRDPALGALVLYNPKPNLNPMRSYMFPPFTIPEESEIEDSDFMTDVDMESDDPASPIIVPAPGRPRPAGNLSHSEWFLSDESDDDNMDLL</sequence>
<dbReference type="VEuPathDB" id="FungiDB:SDRG_10498"/>
<dbReference type="OMA" id="HSEWFLS"/>
<dbReference type="AlphaFoldDB" id="T0QDP1"/>
<feature type="region of interest" description="Disordered" evidence="1">
    <location>
        <begin position="141"/>
        <end position="184"/>
    </location>
</feature>
<feature type="compositionally biased region" description="Acidic residues" evidence="1">
    <location>
        <begin position="172"/>
        <end position="184"/>
    </location>
</feature>
<dbReference type="OrthoDB" id="68769at2759"/>
<dbReference type="EMBL" id="JH767167">
    <property type="protein sequence ID" value="EQC31705.1"/>
    <property type="molecule type" value="Genomic_DNA"/>
</dbReference>
<dbReference type="Proteomes" id="UP000030762">
    <property type="component" value="Unassembled WGS sequence"/>
</dbReference>
<keyword evidence="3" id="KW-1185">Reference proteome</keyword>
<feature type="region of interest" description="Disordered" evidence="1">
    <location>
        <begin position="40"/>
        <end position="61"/>
    </location>
</feature>
<dbReference type="GeneID" id="19951225"/>
<evidence type="ECO:0000256" key="1">
    <source>
        <dbReference type="SAM" id="MobiDB-lite"/>
    </source>
</evidence>
<protein>
    <submittedName>
        <fullName evidence="2">Uncharacterized protein</fullName>
    </submittedName>
</protein>
<dbReference type="InParanoid" id="T0QDP1"/>
<dbReference type="RefSeq" id="XP_008614712.1">
    <property type="nucleotide sequence ID" value="XM_008616490.1"/>
</dbReference>
<proteinExistence type="predicted"/>
<evidence type="ECO:0000313" key="3">
    <source>
        <dbReference type="Proteomes" id="UP000030762"/>
    </source>
</evidence>
<reference evidence="2 3" key="1">
    <citation type="submission" date="2012-04" db="EMBL/GenBank/DDBJ databases">
        <title>The Genome Sequence of Saprolegnia declina VS20.</title>
        <authorList>
            <consortium name="The Broad Institute Genome Sequencing Platform"/>
            <person name="Russ C."/>
            <person name="Nusbaum C."/>
            <person name="Tyler B."/>
            <person name="van West P."/>
            <person name="Dieguez-Uribeondo J."/>
            <person name="de Bruijn I."/>
            <person name="Tripathy S."/>
            <person name="Jiang R."/>
            <person name="Young S.K."/>
            <person name="Zeng Q."/>
            <person name="Gargeya S."/>
            <person name="Fitzgerald M."/>
            <person name="Haas B."/>
            <person name="Abouelleil A."/>
            <person name="Alvarado L."/>
            <person name="Arachchi H.M."/>
            <person name="Berlin A."/>
            <person name="Chapman S.B."/>
            <person name="Goldberg J."/>
            <person name="Griggs A."/>
            <person name="Gujja S."/>
            <person name="Hansen M."/>
            <person name="Howarth C."/>
            <person name="Imamovic A."/>
            <person name="Larimer J."/>
            <person name="McCowen C."/>
            <person name="Montmayeur A."/>
            <person name="Murphy C."/>
            <person name="Neiman D."/>
            <person name="Pearson M."/>
            <person name="Priest M."/>
            <person name="Roberts A."/>
            <person name="Saif S."/>
            <person name="Shea T."/>
            <person name="Sisk P."/>
            <person name="Sykes S."/>
            <person name="Wortman J."/>
            <person name="Nusbaum C."/>
            <person name="Birren B."/>
        </authorList>
    </citation>
    <scope>NUCLEOTIDE SEQUENCE [LARGE SCALE GENOMIC DNA]</scope>
    <source>
        <strain evidence="2 3">VS20</strain>
    </source>
</reference>
<organism evidence="2 3">
    <name type="scientific">Saprolegnia diclina (strain VS20)</name>
    <dbReference type="NCBI Taxonomy" id="1156394"/>
    <lineage>
        <taxon>Eukaryota</taxon>
        <taxon>Sar</taxon>
        <taxon>Stramenopiles</taxon>
        <taxon>Oomycota</taxon>
        <taxon>Saprolegniomycetes</taxon>
        <taxon>Saprolegniales</taxon>
        <taxon>Saprolegniaceae</taxon>
        <taxon>Saprolegnia</taxon>
    </lineage>
</organism>
<gene>
    <name evidence="2" type="ORF">SDRG_10498</name>
</gene>
<accession>T0QDP1</accession>
<evidence type="ECO:0000313" key="2">
    <source>
        <dbReference type="EMBL" id="EQC31705.1"/>
    </source>
</evidence>